<name>A0A512C668_9BACT</name>
<dbReference type="InterPro" id="IPR029069">
    <property type="entry name" value="HotDog_dom_sf"/>
</dbReference>
<keyword evidence="1" id="KW-0456">Lyase</keyword>
<accession>A0A512C668</accession>
<evidence type="ECO:0000256" key="1">
    <source>
        <dbReference type="ARBA" id="ARBA00023239"/>
    </source>
</evidence>
<dbReference type="PANTHER" id="PTHR30272">
    <property type="entry name" value="3-HYDROXYACYL-[ACYL-CARRIER-PROTEIN] DEHYDRATASE"/>
    <property type="match status" value="1"/>
</dbReference>
<dbReference type="EMBL" id="BJYV01000001">
    <property type="protein sequence ID" value="GEO19706.1"/>
    <property type="molecule type" value="Genomic_DNA"/>
</dbReference>
<evidence type="ECO:0000313" key="3">
    <source>
        <dbReference type="Proteomes" id="UP000321301"/>
    </source>
</evidence>
<dbReference type="Pfam" id="PF07977">
    <property type="entry name" value="FabA"/>
    <property type="match status" value="1"/>
</dbReference>
<dbReference type="SUPFAM" id="SSF54637">
    <property type="entry name" value="Thioesterase/thiol ester dehydrase-isomerase"/>
    <property type="match status" value="1"/>
</dbReference>
<gene>
    <name evidence="2" type="ORF">CQA01_02400</name>
</gene>
<proteinExistence type="predicted"/>
<keyword evidence="3" id="KW-1185">Reference proteome</keyword>
<organism evidence="2 3">
    <name type="scientific">Cyclobacterium qasimii</name>
    <dbReference type="NCBI Taxonomy" id="1350429"/>
    <lineage>
        <taxon>Bacteria</taxon>
        <taxon>Pseudomonadati</taxon>
        <taxon>Bacteroidota</taxon>
        <taxon>Cytophagia</taxon>
        <taxon>Cytophagales</taxon>
        <taxon>Cyclobacteriaceae</taxon>
        <taxon>Cyclobacterium</taxon>
    </lineage>
</organism>
<comment type="caution">
    <text evidence="2">The sequence shown here is derived from an EMBL/GenBank/DDBJ whole genome shotgun (WGS) entry which is preliminary data.</text>
</comment>
<dbReference type="PANTHER" id="PTHR30272:SF1">
    <property type="entry name" value="3-HYDROXYACYL-[ACYL-CARRIER-PROTEIN] DEHYDRATASE"/>
    <property type="match status" value="1"/>
</dbReference>
<dbReference type="Proteomes" id="UP000321301">
    <property type="component" value="Unassembled WGS sequence"/>
</dbReference>
<reference evidence="2 3" key="1">
    <citation type="submission" date="2019-07" db="EMBL/GenBank/DDBJ databases">
        <title>Whole genome shotgun sequence of Cyclobacterium qasimii NBRC 106168.</title>
        <authorList>
            <person name="Hosoyama A."/>
            <person name="Uohara A."/>
            <person name="Ohji S."/>
            <person name="Ichikawa N."/>
        </authorList>
    </citation>
    <scope>NUCLEOTIDE SEQUENCE [LARGE SCALE GENOMIC DNA]</scope>
    <source>
        <strain evidence="2 3">NBRC 106168</strain>
    </source>
</reference>
<dbReference type="InterPro" id="IPR013114">
    <property type="entry name" value="FabA_FabZ"/>
</dbReference>
<sequence length="143" mass="16101">MNMETEIKKLLPHRFPFLFLDEIITANEKEIIGRKVFDKSNDKMLIGSFPEFNFIPGMILVESMAQCGGAGVNKAGLASGFFALVSMENVKFLKGVTYDEEIKYIIKNIRVSNRLIKQSGVAYNAKNEPIAEATWMCARIESE</sequence>
<dbReference type="AlphaFoldDB" id="A0A512C668"/>
<protein>
    <submittedName>
        <fullName evidence="2">Beta-hydroxyacyl-ACP dehydratase</fullName>
    </submittedName>
</protein>
<dbReference type="Gene3D" id="3.10.129.10">
    <property type="entry name" value="Hotdog Thioesterase"/>
    <property type="match status" value="1"/>
</dbReference>
<evidence type="ECO:0000313" key="2">
    <source>
        <dbReference type="EMBL" id="GEO19706.1"/>
    </source>
</evidence>
<dbReference type="GO" id="GO:0016829">
    <property type="term" value="F:lyase activity"/>
    <property type="evidence" value="ECO:0007669"/>
    <property type="project" value="UniProtKB-KW"/>
</dbReference>